<evidence type="ECO:0000313" key="13">
    <source>
        <dbReference type="EMBL" id="AQS84990.1"/>
    </source>
</evidence>
<dbReference type="Pfam" id="PF02391">
    <property type="entry name" value="MoaE"/>
    <property type="match status" value="1"/>
</dbReference>
<comment type="function">
    <text evidence="6">Converts molybdopterin precursor Z into molybdopterin. This requires the incorporation of two sulfur atoms into precursor Z to generate a dithiolene group. The sulfur is provided by MoaD.</text>
</comment>
<evidence type="ECO:0000256" key="3">
    <source>
        <dbReference type="ARBA" id="ARBA00011950"/>
    </source>
</evidence>
<dbReference type="UniPathway" id="UPA00344"/>
<dbReference type="InterPro" id="IPR003448">
    <property type="entry name" value="Mopterin_biosynth_MoaE"/>
</dbReference>
<evidence type="ECO:0000256" key="4">
    <source>
        <dbReference type="ARBA" id="ARBA00013858"/>
    </source>
</evidence>
<dbReference type="Gene3D" id="3.90.1170.40">
    <property type="entry name" value="Molybdopterin biosynthesis MoaE subunit"/>
    <property type="match status" value="1"/>
</dbReference>
<evidence type="ECO:0000256" key="8">
    <source>
        <dbReference type="ARBA" id="ARBA00029745"/>
    </source>
</evidence>
<comment type="similarity">
    <text evidence="2">Belongs to the MoaE family.</text>
</comment>
<comment type="catalytic activity">
    <reaction evidence="12">
        <text>2 [molybdopterin-synthase sulfur-carrier protein]-C-terminal-Gly-aminoethanethioate + cyclic pyranopterin phosphate + H2O = molybdopterin + 2 [molybdopterin-synthase sulfur-carrier protein]-C-terminal Gly-Gly + 2 H(+)</text>
        <dbReference type="Rhea" id="RHEA:26333"/>
        <dbReference type="Rhea" id="RHEA-COMP:12202"/>
        <dbReference type="Rhea" id="RHEA-COMP:19907"/>
        <dbReference type="ChEBI" id="CHEBI:15377"/>
        <dbReference type="ChEBI" id="CHEBI:15378"/>
        <dbReference type="ChEBI" id="CHEBI:58698"/>
        <dbReference type="ChEBI" id="CHEBI:59648"/>
        <dbReference type="ChEBI" id="CHEBI:90778"/>
        <dbReference type="ChEBI" id="CHEBI:232372"/>
        <dbReference type="EC" id="2.8.1.12"/>
    </reaction>
</comment>
<protein>
    <recommendedName>
        <fullName evidence="4">Molybdopterin synthase catalytic subunit</fullName>
        <ecNumber evidence="3">2.8.1.12</ecNumber>
    </recommendedName>
    <alternativeName>
        <fullName evidence="10">MPT synthase subunit 2</fullName>
    </alternativeName>
    <alternativeName>
        <fullName evidence="8">Molybdenum cofactor biosynthesis protein E</fullName>
    </alternativeName>
    <alternativeName>
        <fullName evidence="9">Molybdopterin-converting factor large subunit</fullName>
    </alternativeName>
    <alternativeName>
        <fullName evidence="11">Molybdopterin-converting factor subunit 2</fullName>
    </alternativeName>
</protein>
<evidence type="ECO:0000313" key="14">
    <source>
        <dbReference type="Proteomes" id="UP000188937"/>
    </source>
</evidence>
<dbReference type="AlphaFoldDB" id="A0A1U9KGS8"/>
<sequence>MLAHTSADSGTLQEMLLNPGAVGFCTSEGWVRQTNDGRLVSAIEYEAFAPLATSERQAILNKALAQCDITATCTIHRTGHLPVDDLAVWNGVAAPHRDAVFRGCHHIIEEARRRVSGHQGVDVTGRQCPSDIVGKRGP</sequence>
<dbReference type="Proteomes" id="UP000188937">
    <property type="component" value="Chromosome"/>
</dbReference>
<evidence type="ECO:0000256" key="5">
    <source>
        <dbReference type="ARBA" id="ARBA00023150"/>
    </source>
</evidence>
<reference evidence="13 14" key="1">
    <citation type="submission" date="2016-03" db="EMBL/GenBank/DDBJ databases">
        <title>Acetic acid bacteria sequencing.</title>
        <authorList>
            <person name="Brandt J."/>
            <person name="Jakob F."/>
            <person name="Vogel R.F."/>
        </authorList>
    </citation>
    <scope>NUCLEOTIDE SEQUENCE [LARGE SCALE GENOMIC DNA]</scope>
    <source>
        <strain evidence="13 14">TMW2.1153</strain>
    </source>
</reference>
<dbReference type="EMBL" id="CP014692">
    <property type="protein sequence ID" value="AQS84990.1"/>
    <property type="molecule type" value="Genomic_DNA"/>
</dbReference>
<organism evidence="13 14">
    <name type="scientific">Acetobacter aceti</name>
    <dbReference type="NCBI Taxonomy" id="435"/>
    <lineage>
        <taxon>Bacteria</taxon>
        <taxon>Pseudomonadati</taxon>
        <taxon>Pseudomonadota</taxon>
        <taxon>Alphaproteobacteria</taxon>
        <taxon>Acetobacterales</taxon>
        <taxon>Acetobacteraceae</taxon>
        <taxon>Acetobacter</taxon>
        <taxon>Acetobacter subgen. Acetobacter</taxon>
    </lineage>
</organism>
<evidence type="ECO:0000256" key="11">
    <source>
        <dbReference type="ARBA" id="ARBA00032474"/>
    </source>
</evidence>
<evidence type="ECO:0000256" key="2">
    <source>
        <dbReference type="ARBA" id="ARBA00005426"/>
    </source>
</evidence>
<dbReference type="SUPFAM" id="SSF54690">
    <property type="entry name" value="Molybdopterin synthase subunit MoaE"/>
    <property type="match status" value="1"/>
</dbReference>
<name>A0A1U9KGS8_ACEAC</name>
<evidence type="ECO:0000256" key="1">
    <source>
        <dbReference type="ARBA" id="ARBA00005046"/>
    </source>
</evidence>
<dbReference type="PANTHER" id="PTHR23404">
    <property type="entry name" value="MOLYBDOPTERIN SYNTHASE RELATED"/>
    <property type="match status" value="1"/>
</dbReference>
<evidence type="ECO:0000256" key="9">
    <source>
        <dbReference type="ARBA" id="ARBA00030407"/>
    </source>
</evidence>
<dbReference type="GO" id="GO:0030366">
    <property type="term" value="F:molybdopterin synthase activity"/>
    <property type="evidence" value="ECO:0007669"/>
    <property type="project" value="UniProtKB-EC"/>
</dbReference>
<evidence type="ECO:0000256" key="12">
    <source>
        <dbReference type="ARBA" id="ARBA00049878"/>
    </source>
</evidence>
<dbReference type="STRING" id="435.A0U92_09595"/>
<accession>A0A1U9KGS8</accession>
<evidence type="ECO:0000256" key="10">
    <source>
        <dbReference type="ARBA" id="ARBA00030781"/>
    </source>
</evidence>
<dbReference type="GO" id="GO:0006777">
    <property type="term" value="P:Mo-molybdopterin cofactor biosynthetic process"/>
    <property type="evidence" value="ECO:0007669"/>
    <property type="project" value="UniProtKB-KW"/>
</dbReference>
<dbReference type="EC" id="2.8.1.12" evidence="3"/>
<gene>
    <name evidence="13" type="ORF">A0U92_09595</name>
</gene>
<comment type="pathway">
    <text evidence="1">Cofactor biosynthesis; molybdopterin biosynthesis.</text>
</comment>
<proteinExistence type="inferred from homology"/>
<keyword evidence="5" id="KW-0501">Molybdenum cofactor biosynthesis</keyword>
<evidence type="ECO:0000256" key="7">
    <source>
        <dbReference type="ARBA" id="ARBA00026066"/>
    </source>
</evidence>
<evidence type="ECO:0000256" key="6">
    <source>
        <dbReference type="ARBA" id="ARBA00025448"/>
    </source>
</evidence>
<dbReference type="KEGG" id="aace:A0U92_09595"/>
<keyword evidence="14" id="KW-1185">Reference proteome</keyword>
<comment type="subunit">
    <text evidence="7">Heterotetramer of 2 MoaD subunits and 2 MoaE subunits. Also stable as homodimer. The enzyme changes between these two forms during catalysis.</text>
</comment>
<dbReference type="InterPro" id="IPR036563">
    <property type="entry name" value="MoaE_sf"/>
</dbReference>